<dbReference type="InterPro" id="IPR050792">
    <property type="entry name" value="ADP-ribosylglycohydrolase"/>
</dbReference>
<comment type="cofactor">
    <cofactor evidence="3">
        <name>Mg(2+)</name>
        <dbReference type="ChEBI" id="CHEBI:18420"/>
    </cofactor>
    <text evidence="3">Binds 2 magnesium ions per subunit.</text>
</comment>
<evidence type="ECO:0000313" key="6">
    <source>
        <dbReference type="Proteomes" id="UP000774283"/>
    </source>
</evidence>
<evidence type="ECO:0000256" key="3">
    <source>
        <dbReference type="PIRSR" id="PIRSR605502-1"/>
    </source>
</evidence>
<evidence type="ECO:0000256" key="1">
    <source>
        <dbReference type="ARBA" id="ARBA00010702"/>
    </source>
</evidence>
<feature type="region of interest" description="Disordered" evidence="4">
    <location>
        <begin position="13"/>
        <end position="59"/>
    </location>
</feature>
<feature type="binding site" evidence="3">
    <location>
        <position position="340"/>
    </location>
    <ligand>
        <name>Mg(2+)</name>
        <dbReference type="ChEBI" id="CHEBI:18420"/>
        <label>1</label>
    </ligand>
</feature>
<comment type="caution">
    <text evidence="5">The sequence shown here is derived from an EMBL/GenBank/DDBJ whole genome shotgun (WGS) entry which is preliminary data.</text>
</comment>
<proteinExistence type="inferred from homology"/>
<dbReference type="Pfam" id="PF03747">
    <property type="entry name" value="ADP_ribosyl_GH"/>
    <property type="match status" value="1"/>
</dbReference>
<dbReference type="InterPro" id="IPR005502">
    <property type="entry name" value="Ribosyl_crysJ1"/>
</dbReference>
<comment type="similarity">
    <text evidence="1">Belongs to the ADP-ribosylglycohydrolase family.</text>
</comment>
<feature type="binding site" evidence="3">
    <location>
        <position position="343"/>
    </location>
    <ligand>
        <name>Mg(2+)</name>
        <dbReference type="ChEBI" id="CHEBI:18420"/>
        <label>1</label>
    </ligand>
</feature>
<keyword evidence="2" id="KW-0378">Hydrolase</keyword>
<accession>A0A9X5IST4</accession>
<dbReference type="RefSeq" id="WP_168447505.1">
    <property type="nucleotide sequence ID" value="NZ_JAAXOW010000002.1"/>
</dbReference>
<gene>
    <name evidence="5" type="ORF">HF995_09420</name>
</gene>
<dbReference type="Gene3D" id="1.10.4080.10">
    <property type="entry name" value="ADP-ribosylation/Crystallin J1"/>
    <property type="match status" value="1"/>
</dbReference>
<keyword evidence="3" id="KW-0479">Metal-binding</keyword>
<name>A0A9X5IST4_9MICO</name>
<reference evidence="5 6" key="1">
    <citation type="submission" date="2020-04" db="EMBL/GenBank/DDBJ databases">
        <title>MicrobeNet Type strains.</title>
        <authorList>
            <person name="Nicholson A.C."/>
        </authorList>
    </citation>
    <scope>NUCLEOTIDE SEQUENCE [LARGE SCALE GENOMIC DNA]</scope>
    <source>
        <strain evidence="5 6">ATCC BAA-789</strain>
    </source>
</reference>
<evidence type="ECO:0000313" key="5">
    <source>
        <dbReference type="EMBL" id="NKX93486.1"/>
    </source>
</evidence>
<dbReference type="PANTHER" id="PTHR16222">
    <property type="entry name" value="ADP-RIBOSYLGLYCOHYDROLASE"/>
    <property type="match status" value="1"/>
</dbReference>
<evidence type="ECO:0000256" key="4">
    <source>
        <dbReference type="SAM" id="MobiDB-lite"/>
    </source>
</evidence>
<evidence type="ECO:0008006" key="7">
    <source>
        <dbReference type="Google" id="ProtNLM"/>
    </source>
</evidence>
<sequence length="413" mass="42284">MLRELRLGLVSRLSRGRRRDEAADQDVPATSQDGAPVAGVDDGLVDLAPGEAVDDDGPVDLAPPPPVPAPTGAQVRRAVGAVVAASAGDALGAGYVGRGPLAPTVPVAMLAVAGQDPGEWTGATELAIPVLEVLARGGDLLDAREQDAVVRSWLDVLRRGQQLDPATTAVLRLVSDQLDRSPGLPAAQCARRNARRRHERERGPVTSGCLVVAAVAALGFLEPEGAPRLTRAVKALVTTLHGGPEALAPALLWAHATRAAILDGPGPLDSGLASVPGHLRRRWEDHVAEAAAAAPTLFENDGLAVEAVQVAWSALVSTANGRGGTHLERALVAAVQAGGDTATTGWVTGVVAGAHYGVTAVPEAWVDQLHGRLGRDGADLARLAERAVLATYERAVSRLAGADSEGAGDEPAG</sequence>
<protein>
    <recommendedName>
        <fullName evidence="7">ADP-ribosylglycohydrolase</fullName>
    </recommendedName>
</protein>
<dbReference type="EMBL" id="JAAXOW010000002">
    <property type="protein sequence ID" value="NKX93486.1"/>
    <property type="molecule type" value="Genomic_DNA"/>
</dbReference>
<keyword evidence="6" id="KW-1185">Reference proteome</keyword>
<dbReference type="GO" id="GO:0046872">
    <property type="term" value="F:metal ion binding"/>
    <property type="evidence" value="ECO:0007669"/>
    <property type="project" value="UniProtKB-KW"/>
</dbReference>
<dbReference type="SUPFAM" id="SSF101478">
    <property type="entry name" value="ADP-ribosylglycohydrolase"/>
    <property type="match status" value="1"/>
</dbReference>
<evidence type="ECO:0000256" key="2">
    <source>
        <dbReference type="ARBA" id="ARBA00022801"/>
    </source>
</evidence>
<dbReference type="GO" id="GO:0016787">
    <property type="term" value="F:hydrolase activity"/>
    <property type="evidence" value="ECO:0007669"/>
    <property type="project" value="UniProtKB-KW"/>
</dbReference>
<dbReference type="Proteomes" id="UP000774283">
    <property type="component" value="Unassembled WGS sequence"/>
</dbReference>
<dbReference type="PANTHER" id="PTHR16222:SF24">
    <property type="entry name" value="ADP-RIBOSYLHYDROLASE ARH3"/>
    <property type="match status" value="1"/>
</dbReference>
<keyword evidence="3" id="KW-0460">Magnesium</keyword>
<organism evidence="5 6">
    <name type="scientific">Sanguibacter hominis ATCC BAA-789</name>
    <dbReference type="NCBI Taxonomy" id="1312740"/>
    <lineage>
        <taxon>Bacteria</taxon>
        <taxon>Bacillati</taxon>
        <taxon>Actinomycetota</taxon>
        <taxon>Actinomycetes</taxon>
        <taxon>Micrococcales</taxon>
        <taxon>Sanguibacteraceae</taxon>
        <taxon>Sanguibacter</taxon>
    </lineage>
</organism>
<dbReference type="AlphaFoldDB" id="A0A9X5IST4"/>
<dbReference type="InterPro" id="IPR036705">
    <property type="entry name" value="Ribosyl_crysJ1_sf"/>
</dbReference>